<dbReference type="Proteomes" id="UP000325296">
    <property type="component" value="Unassembled WGS sequence"/>
</dbReference>
<evidence type="ECO:0000313" key="2">
    <source>
        <dbReference type="Proteomes" id="UP000325296"/>
    </source>
</evidence>
<dbReference type="AlphaFoldDB" id="A0A5B2UNH7"/>
<proteinExistence type="predicted"/>
<comment type="caution">
    <text evidence="1">The sequence shown here is derived from an EMBL/GenBank/DDBJ whole genome shotgun (WGS) entry which is preliminary data.</text>
</comment>
<dbReference type="EMBL" id="VUOL01000010">
    <property type="protein sequence ID" value="KAA2228563.1"/>
    <property type="molecule type" value="Genomic_DNA"/>
</dbReference>
<reference evidence="1 2" key="1">
    <citation type="submission" date="2019-09" db="EMBL/GenBank/DDBJ databases">
        <title>Draft genome sequence of Pseudomonas brenneri CCUG 51514(T).</title>
        <authorList>
            <person name="Tunovic T."/>
            <person name="Pineiro-Iglesias B."/>
            <person name="Unosson C."/>
            <person name="Inganas E."/>
            <person name="Ohlen M."/>
            <person name="Cardew S."/>
            <person name="Jensie-Markopoulos S."/>
            <person name="Salva-Serra F."/>
            <person name="Jaen-Luchoro D."/>
            <person name="Svensson-Stadler L."/>
            <person name="Chun J."/>
            <person name="Moore E."/>
        </authorList>
    </citation>
    <scope>NUCLEOTIDE SEQUENCE [LARGE SCALE GENOMIC DNA]</scope>
    <source>
        <strain evidence="1 2">CCUG 51514</strain>
    </source>
</reference>
<accession>A0A5B2UNH7</accession>
<sequence>MPAKIVNDYAGCLAPRGVLGFFAGKPAPTKSSHLGTFLPFLACPFFTSVCQTASVITLG</sequence>
<protein>
    <submittedName>
        <fullName evidence="1">Uncharacterized protein</fullName>
    </submittedName>
</protein>
<name>A0A5B2UNH7_9PSED</name>
<evidence type="ECO:0000313" key="1">
    <source>
        <dbReference type="EMBL" id="KAA2228563.1"/>
    </source>
</evidence>
<gene>
    <name evidence="1" type="ORF">F1720_18270</name>
</gene>
<organism evidence="1 2">
    <name type="scientific">Pseudomonas brenneri</name>
    <dbReference type="NCBI Taxonomy" id="129817"/>
    <lineage>
        <taxon>Bacteria</taxon>
        <taxon>Pseudomonadati</taxon>
        <taxon>Pseudomonadota</taxon>
        <taxon>Gammaproteobacteria</taxon>
        <taxon>Pseudomonadales</taxon>
        <taxon>Pseudomonadaceae</taxon>
        <taxon>Pseudomonas</taxon>
    </lineage>
</organism>